<accession>A0ABT6FW83</accession>
<proteinExistence type="predicted"/>
<dbReference type="RefSeq" id="WP_277901268.1">
    <property type="nucleotide sequence ID" value="NZ_JAPMUA010000007.1"/>
</dbReference>
<sequence>MGYKHGRRLLINDTLYKTNSTIKDFCIGENIDNIAYVPFKKNFSFKNYDILIIDSTEVNYKNLHPDIVLLVNLPKINLERFIKKTNQKELL</sequence>
<name>A0ABT6FW83_9FLAO</name>
<protein>
    <submittedName>
        <fullName evidence="1">Uncharacterized protein</fullName>
    </submittedName>
</protein>
<evidence type="ECO:0000313" key="1">
    <source>
        <dbReference type="EMBL" id="MDG3587500.1"/>
    </source>
</evidence>
<dbReference type="EMBL" id="JAPMUA010000007">
    <property type="protein sequence ID" value="MDG3587500.1"/>
    <property type="molecule type" value="Genomic_DNA"/>
</dbReference>
<comment type="caution">
    <text evidence="1">The sequence shown here is derived from an EMBL/GenBank/DDBJ whole genome shotgun (WGS) entry which is preliminary data.</text>
</comment>
<organism evidence="1 2">
    <name type="scientific">Galbibacter pacificus</name>
    <dbReference type="NCBI Taxonomy" id="2996052"/>
    <lineage>
        <taxon>Bacteria</taxon>
        <taxon>Pseudomonadati</taxon>
        <taxon>Bacteroidota</taxon>
        <taxon>Flavobacteriia</taxon>
        <taxon>Flavobacteriales</taxon>
        <taxon>Flavobacteriaceae</taxon>
        <taxon>Galbibacter</taxon>
    </lineage>
</organism>
<evidence type="ECO:0000313" key="2">
    <source>
        <dbReference type="Proteomes" id="UP001153642"/>
    </source>
</evidence>
<dbReference type="Proteomes" id="UP001153642">
    <property type="component" value="Unassembled WGS sequence"/>
</dbReference>
<keyword evidence="2" id="KW-1185">Reference proteome</keyword>
<gene>
    <name evidence="1" type="ORF">OSR52_16690</name>
</gene>
<reference evidence="1" key="1">
    <citation type="submission" date="2022-11" db="EMBL/GenBank/DDBJ databases">
        <title>High-quality draft genome sequence of Galbibacter sp. strain CMA-7.</title>
        <authorList>
            <person name="Wei L."/>
            <person name="Dong C."/>
            <person name="Shao Z."/>
        </authorList>
    </citation>
    <scope>NUCLEOTIDE SEQUENCE</scope>
    <source>
        <strain evidence="1">CMA-7</strain>
    </source>
</reference>